<comment type="caution">
    <text evidence="4">Lacks conserved residue(s) required for the propagation of feature annotation.</text>
</comment>
<dbReference type="SMART" id="SM00242">
    <property type="entry name" value="MYSc"/>
    <property type="match status" value="1"/>
</dbReference>
<dbReference type="EMBL" id="NWSH01007568">
    <property type="protein sequence ID" value="PCG62906.1"/>
    <property type="molecule type" value="Genomic_DNA"/>
</dbReference>
<gene>
    <name evidence="6" type="ORF">B5V51_13404</name>
</gene>
<dbReference type="PANTHER" id="PTHR13140:SF713">
    <property type="entry name" value="UNCONVENTIONAL MYOSIN ID"/>
    <property type="match status" value="1"/>
</dbReference>
<dbReference type="AlphaFoldDB" id="A0A2A4ITT6"/>
<protein>
    <recommendedName>
        <fullName evidence="5">Myosin motor domain-containing protein</fullName>
    </recommendedName>
</protein>
<dbReference type="GO" id="GO:0005902">
    <property type="term" value="C:microvillus"/>
    <property type="evidence" value="ECO:0007669"/>
    <property type="project" value="TreeGrafter"/>
</dbReference>
<name>A0A2A4ITT6_HELVI</name>
<keyword evidence="3 4" id="KW-0009">Actin-binding</keyword>
<dbReference type="InterPro" id="IPR001609">
    <property type="entry name" value="Myosin_head_motor_dom-like"/>
</dbReference>
<keyword evidence="4" id="KW-0505">Motor protein</keyword>
<dbReference type="GO" id="GO:0006897">
    <property type="term" value="P:endocytosis"/>
    <property type="evidence" value="ECO:0007669"/>
    <property type="project" value="TreeGrafter"/>
</dbReference>
<evidence type="ECO:0000259" key="5">
    <source>
        <dbReference type="PROSITE" id="PS51456"/>
    </source>
</evidence>
<dbReference type="GO" id="GO:0007015">
    <property type="term" value="P:actin filament organization"/>
    <property type="evidence" value="ECO:0007669"/>
    <property type="project" value="TreeGrafter"/>
</dbReference>
<dbReference type="PRINTS" id="PR00193">
    <property type="entry name" value="MYOSINHEAVY"/>
</dbReference>
<dbReference type="PANTHER" id="PTHR13140">
    <property type="entry name" value="MYOSIN"/>
    <property type="match status" value="1"/>
</dbReference>
<keyword evidence="2" id="KW-0067">ATP-binding</keyword>
<feature type="domain" description="Myosin motor" evidence="5">
    <location>
        <begin position="1"/>
        <end position="290"/>
    </location>
</feature>
<dbReference type="GO" id="GO:0005524">
    <property type="term" value="F:ATP binding"/>
    <property type="evidence" value="ECO:0007669"/>
    <property type="project" value="UniProtKB-KW"/>
</dbReference>
<dbReference type="GO" id="GO:0005886">
    <property type="term" value="C:plasma membrane"/>
    <property type="evidence" value="ECO:0007669"/>
    <property type="project" value="TreeGrafter"/>
</dbReference>
<accession>A0A2A4ITT6</accession>
<dbReference type="InterPro" id="IPR027417">
    <property type="entry name" value="P-loop_NTPase"/>
</dbReference>
<reference evidence="6" key="1">
    <citation type="submission" date="2017-09" db="EMBL/GenBank/DDBJ databases">
        <title>Contemporary evolution of a Lepidopteran species, Heliothis virescens, in response to modern agricultural practices.</title>
        <authorList>
            <person name="Fritz M.L."/>
            <person name="Deyonke A.M."/>
            <person name="Papanicolaou A."/>
            <person name="Micinski S."/>
            <person name="Westbrook J."/>
            <person name="Gould F."/>
        </authorList>
    </citation>
    <scope>NUCLEOTIDE SEQUENCE [LARGE SCALE GENOMIC DNA]</scope>
    <source>
        <strain evidence="6">HvINT-</strain>
        <tissue evidence="6">Whole body</tissue>
    </source>
</reference>
<evidence type="ECO:0000313" key="6">
    <source>
        <dbReference type="EMBL" id="PCG62906.1"/>
    </source>
</evidence>
<dbReference type="GO" id="GO:0016459">
    <property type="term" value="C:myosin complex"/>
    <property type="evidence" value="ECO:0007669"/>
    <property type="project" value="UniProtKB-KW"/>
</dbReference>
<dbReference type="GO" id="GO:0000146">
    <property type="term" value="F:microfilament motor activity"/>
    <property type="evidence" value="ECO:0007669"/>
    <property type="project" value="TreeGrafter"/>
</dbReference>
<comment type="caution">
    <text evidence="6">The sequence shown here is derived from an EMBL/GenBank/DDBJ whole genome shotgun (WGS) entry which is preliminary data.</text>
</comment>
<evidence type="ECO:0000256" key="3">
    <source>
        <dbReference type="ARBA" id="ARBA00023203"/>
    </source>
</evidence>
<keyword evidence="4" id="KW-0518">Myosin</keyword>
<proteinExistence type="inferred from homology"/>
<dbReference type="Gene3D" id="1.20.58.530">
    <property type="match status" value="1"/>
</dbReference>
<organism evidence="6">
    <name type="scientific">Heliothis virescens</name>
    <name type="common">Tobacco budworm moth</name>
    <dbReference type="NCBI Taxonomy" id="7102"/>
    <lineage>
        <taxon>Eukaryota</taxon>
        <taxon>Metazoa</taxon>
        <taxon>Ecdysozoa</taxon>
        <taxon>Arthropoda</taxon>
        <taxon>Hexapoda</taxon>
        <taxon>Insecta</taxon>
        <taxon>Pterygota</taxon>
        <taxon>Neoptera</taxon>
        <taxon>Endopterygota</taxon>
        <taxon>Lepidoptera</taxon>
        <taxon>Glossata</taxon>
        <taxon>Ditrysia</taxon>
        <taxon>Noctuoidea</taxon>
        <taxon>Noctuidae</taxon>
        <taxon>Heliothinae</taxon>
        <taxon>Heliothis</taxon>
    </lineage>
</organism>
<dbReference type="Pfam" id="PF00063">
    <property type="entry name" value="Myosin_head"/>
    <property type="match status" value="1"/>
</dbReference>
<dbReference type="PROSITE" id="PS51456">
    <property type="entry name" value="MYOSIN_MOTOR"/>
    <property type="match status" value="1"/>
</dbReference>
<sequence>MLSTNNATTKKFGLASSAVYKILGSERATAQDSKLFSVTNSAFDALGFSQSVVEDIWSIVAGVILLGELTFTESSDGQLCIGGPLQPCTQALGVSDAGLRGAMAGRVLSAGGDLVNKEHSLMDANYTRLALAKAAYDRLFTWIVQQINKAIDVPSGTYKSTLIGVLDIYGFEIFETNSFEQFCINYCNEKLQQLFIELVLKQEQEEYAREGIQWTPIKYFNNRVICELVDAPHQGLIAIMDEACLNPTKISDQQLLEAMDRRLNGHKHYTSRQLAPTDKKLKHGVDFRIT</sequence>
<dbReference type="GO" id="GO:0051015">
    <property type="term" value="F:actin filament binding"/>
    <property type="evidence" value="ECO:0007669"/>
    <property type="project" value="TreeGrafter"/>
</dbReference>
<evidence type="ECO:0000256" key="1">
    <source>
        <dbReference type="ARBA" id="ARBA00022741"/>
    </source>
</evidence>
<comment type="similarity">
    <text evidence="4">Belongs to the TRAFAC class myosin-kinesin ATPase superfamily. Myosin family.</text>
</comment>
<dbReference type="GO" id="GO:0030048">
    <property type="term" value="P:actin filament-based movement"/>
    <property type="evidence" value="ECO:0007669"/>
    <property type="project" value="TreeGrafter"/>
</dbReference>
<dbReference type="GO" id="GO:0005737">
    <property type="term" value="C:cytoplasm"/>
    <property type="evidence" value="ECO:0007669"/>
    <property type="project" value="TreeGrafter"/>
</dbReference>
<dbReference type="Gene3D" id="1.20.120.720">
    <property type="entry name" value="Myosin VI head, motor domain, U50 subdomain"/>
    <property type="match status" value="1"/>
</dbReference>
<dbReference type="SUPFAM" id="SSF52540">
    <property type="entry name" value="P-loop containing nucleoside triphosphate hydrolases"/>
    <property type="match status" value="1"/>
</dbReference>
<evidence type="ECO:0000256" key="4">
    <source>
        <dbReference type="PROSITE-ProRule" id="PRU00782"/>
    </source>
</evidence>
<keyword evidence="1" id="KW-0547">Nucleotide-binding</keyword>
<evidence type="ECO:0000256" key="2">
    <source>
        <dbReference type="ARBA" id="ARBA00022840"/>
    </source>
</evidence>
<dbReference type="STRING" id="7102.A0A2A4ITT6"/>